<reference evidence="1" key="1">
    <citation type="submission" date="2025-08" db="UniProtKB">
        <authorList>
            <consortium name="Ensembl"/>
        </authorList>
    </citation>
    <scope>IDENTIFICATION</scope>
</reference>
<reference evidence="1" key="2">
    <citation type="submission" date="2025-09" db="UniProtKB">
        <authorList>
            <consortium name="Ensembl"/>
        </authorList>
    </citation>
    <scope>IDENTIFICATION</scope>
</reference>
<accession>A0A673GF89</accession>
<evidence type="ECO:0000313" key="1">
    <source>
        <dbReference type="Ensembl" id="ENSSRHP00000010746.1"/>
    </source>
</evidence>
<name>A0A673GF89_9TELE</name>
<protein>
    <submittedName>
        <fullName evidence="1">Uncharacterized protein</fullName>
    </submittedName>
</protein>
<dbReference type="AlphaFoldDB" id="A0A673GF89"/>
<keyword evidence="2" id="KW-1185">Reference proteome</keyword>
<dbReference type="Ensembl" id="ENSSRHT00000011150.1">
    <property type="protein sequence ID" value="ENSSRHP00000010746.1"/>
    <property type="gene ID" value="ENSSRHG00000006198.1"/>
</dbReference>
<proteinExistence type="predicted"/>
<evidence type="ECO:0000313" key="2">
    <source>
        <dbReference type="Proteomes" id="UP000472270"/>
    </source>
</evidence>
<organism evidence="1 2">
    <name type="scientific">Sinocyclocheilus rhinocerous</name>
    <dbReference type="NCBI Taxonomy" id="307959"/>
    <lineage>
        <taxon>Eukaryota</taxon>
        <taxon>Metazoa</taxon>
        <taxon>Chordata</taxon>
        <taxon>Craniata</taxon>
        <taxon>Vertebrata</taxon>
        <taxon>Euteleostomi</taxon>
        <taxon>Actinopterygii</taxon>
        <taxon>Neopterygii</taxon>
        <taxon>Teleostei</taxon>
        <taxon>Ostariophysi</taxon>
        <taxon>Cypriniformes</taxon>
        <taxon>Cyprinidae</taxon>
        <taxon>Cyprininae</taxon>
        <taxon>Sinocyclocheilus</taxon>
    </lineage>
</organism>
<dbReference type="Proteomes" id="UP000472270">
    <property type="component" value="Unassembled WGS sequence"/>
</dbReference>
<sequence>MVKGAALFLQQGSCPQGQRGHPHHKHAGESMLASFCMQNAHCYLSGPRSFIYCTSNVLLQF</sequence>